<dbReference type="PRINTS" id="PR00081">
    <property type="entry name" value="GDHRDH"/>
</dbReference>
<dbReference type="InterPro" id="IPR057326">
    <property type="entry name" value="KR_dom"/>
</dbReference>
<comment type="similarity">
    <text evidence="1">Belongs to the short-chain dehydrogenases/reductases (SDR) family.</text>
</comment>
<dbReference type="RefSeq" id="WP_146810634.1">
    <property type="nucleotide sequence ID" value="NZ_BJXX01000121.1"/>
</dbReference>
<dbReference type="NCBIfam" id="NF004202">
    <property type="entry name" value="PRK05653.2-2"/>
    <property type="match status" value="1"/>
</dbReference>
<dbReference type="OrthoDB" id="9803333at2"/>
<evidence type="ECO:0000313" key="5">
    <source>
        <dbReference type="Proteomes" id="UP000321157"/>
    </source>
</evidence>
<dbReference type="Pfam" id="PF13561">
    <property type="entry name" value="adh_short_C2"/>
    <property type="match status" value="1"/>
</dbReference>
<proteinExistence type="inferred from homology"/>
<dbReference type="GO" id="GO:0016491">
    <property type="term" value="F:oxidoreductase activity"/>
    <property type="evidence" value="ECO:0007669"/>
    <property type="project" value="UniProtKB-KW"/>
</dbReference>
<dbReference type="NCBIfam" id="NF009468">
    <property type="entry name" value="PRK12826.1-4"/>
    <property type="match status" value="1"/>
</dbReference>
<dbReference type="SUPFAM" id="SSF51735">
    <property type="entry name" value="NAD(P)-binding Rossmann-fold domains"/>
    <property type="match status" value="1"/>
</dbReference>
<evidence type="ECO:0000256" key="2">
    <source>
        <dbReference type="ARBA" id="ARBA00023002"/>
    </source>
</evidence>
<protein>
    <submittedName>
        <fullName evidence="4">3-oxoacyl-(ACP) reductase</fullName>
    </submittedName>
</protein>
<dbReference type="FunFam" id="3.40.50.720:FF:000084">
    <property type="entry name" value="Short-chain dehydrogenase reductase"/>
    <property type="match status" value="1"/>
</dbReference>
<organism evidence="4 5">
    <name type="scientific">Aneurinibacillus danicus</name>
    <dbReference type="NCBI Taxonomy" id="267746"/>
    <lineage>
        <taxon>Bacteria</taxon>
        <taxon>Bacillati</taxon>
        <taxon>Bacillota</taxon>
        <taxon>Bacilli</taxon>
        <taxon>Bacillales</taxon>
        <taxon>Paenibacillaceae</taxon>
        <taxon>Aneurinibacillus group</taxon>
        <taxon>Aneurinibacillus</taxon>
    </lineage>
</organism>
<dbReference type="InterPro" id="IPR002347">
    <property type="entry name" value="SDR_fam"/>
</dbReference>
<accession>A0A511V8F5</accession>
<name>A0A511V8F5_9BACL</name>
<dbReference type="PRINTS" id="PR00080">
    <property type="entry name" value="SDRFAMILY"/>
</dbReference>
<evidence type="ECO:0000313" key="4">
    <source>
        <dbReference type="EMBL" id="GEN35214.1"/>
    </source>
</evidence>
<comment type="caution">
    <text evidence="4">The sequence shown here is derived from an EMBL/GenBank/DDBJ whole genome shotgun (WGS) entry which is preliminary data.</text>
</comment>
<dbReference type="CDD" id="cd05233">
    <property type="entry name" value="SDR_c"/>
    <property type="match status" value="1"/>
</dbReference>
<keyword evidence="2" id="KW-0560">Oxidoreductase</keyword>
<dbReference type="AlphaFoldDB" id="A0A511V8F5"/>
<dbReference type="PANTHER" id="PTHR42879">
    <property type="entry name" value="3-OXOACYL-(ACYL-CARRIER-PROTEIN) REDUCTASE"/>
    <property type="match status" value="1"/>
</dbReference>
<dbReference type="Gene3D" id="3.40.50.720">
    <property type="entry name" value="NAD(P)-binding Rossmann-like Domain"/>
    <property type="match status" value="1"/>
</dbReference>
<evidence type="ECO:0000256" key="1">
    <source>
        <dbReference type="ARBA" id="ARBA00006484"/>
    </source>
</evidence>
<dbReference type="GO" id="GO:0008206">
    <property type="term" value="P:bile acid metabolic process"/>
    <property type="evidence" value="ECO:0007669"/>
    <property type="project" value="UniProtKB-ARBA"/>
</dbReference>
<evidence type="ECO:0000259" key="3">
    <source>
        <dbReference type="SMART" id="SM00822"/>
    </source>
</evidence>
<dbReference type="InterPro" id="IPR050259">
    <property type="entry name" value="SDR"/>
</dbReference>
<dbReference type="Proteomes" id="UP000321157">
    <property type="component" value="Unassembled WGS sequence"/>
</dbReference>
<sequence length="257" mass="27072">MLTPLNGKTVIVTGASRGIGKGIAEVFAKQGANVAVVARDLVNAESCAAEIRKNGGKAEAFKGDVASLDSMNELAEAVVNKFGGIDILCSNAGIFPNSLIENMSVDEWDIVMNTNARGTLFAVKACLPYLKDAEYGRIILTSSITGPVTGYVGWSHYGASKAAQLGFMRSAALELAAHNITINAVMPGNIMTEGLEEMGDDYLKSMIATIPLKRIGHVEDIAYAALFLASKEASYITAQTIVIDGGQIIPESLEALV</sequence>
<dbReference type="PANTHER" id="PTHR42879:SF2">
    <property type="entry name" value="3-OXOACYL-[ACYL-CARRIER-PROTEIN] REDUCTASE FABG"/>
    <property type="match status" value="1"/>
</dbReference>
<dbReference type="EMBL" id="BJXX01000121">
    <property type="protein sequence ID" value="GEN35214.1"/>
    <property type="molecule type" value="Genomic_DNA"/>
</dbReference>
<feature type="domain" description="Ketoreductase" evidence="3">
    <location>
        <begin position="8"/>
        <end position="183"/>
    </location>
</feature>
<reference evidence="4 5" key="1">
    <citation type="submission" date="2019-07" db="EMBL/GenBank/DDBJ databases">
        <title>Whole genome shotgun sequence of Aneurinibacillus danicus NBRC 102444.</title>
        <authorList>
            <person name="Hosoyama A."/>
            <person name="Uohara A."/>
            <person name="Ohji S."/>
            <person name="Ichikawa N."/>
        </authorList>
    </citation>
    <scope>NUCLEOTIDE SEQUENCE [LARGE SCALE GENOMIC DNA]</scope>
    <source>
        <strain evidence="4 5">NBRC 102444</strain>
    </source>
</reference>
<gene>
    <name evidence="4" type="primary">fabG_4</name>
    <name evidence="4" type="ORF">ADA01nite_26740</name>
</gene>
<dbReference type="NCBIfam" id="NF009466">
    <property type="entry name" value="PRK12826.1-2"/>
    <property type="match status" value="1"/>
</dbReference>
<keyword evidence="5" id="KW-1185">Reference proteome</keyword>
<dbReference type="SMART" id="SM00822">
    <property type="entry name" value="PKS_KR"/>
    <property type="match status" value="1"/>
</dbReference>
<dbReference type="InterPro" id="IPR036291">
    <property type="entry name" value="NAD(P)-bd_dom_sf"/>
</dbReference>